<dbReference type="STRING" id="198092.SAMN02745194_05000"/>
<keyword evidence="3" id="KW-0187">Copper transport</keyword>
<dbReference type="PROSITE" id="PS01047">
    <property type="entry name" value="HMA_1"/>
    <property type="match status" value="1"/>
</dbReference>
<keyword evidence="6" id="KW-0186">Copper</keyword>
<evidence type="ECO:0000256" key="6">
    <source>
        <dbReference type="ARBA" id="ARBA00023008"/>
    </source>
</evidence>
<evidence type="ECO:0000259" key="7">
    <source>
        <dbReference type="PROSITE" id="PS50846"/>
    </source>
</evidence>
<comment type="subcellular location">
    <subcellularLocation>
        <location evidence="1">Endomembrane system</location>
        <topology evidence="1">Multi-pass membrane protein</topology>
    </subcellularLocation>
</comment>
<dbReference type="InterPro" id="IPR006122">
    <property type="entry name" value="HMA_Cu_ion-bd"/>
</dbReference>
<evidence type="ECO:0000256" key="4">
    <source>
        <dbReference type="ARBA" id="ARBA00022842"/>
    </source>
</evidence>
<keyword evidence="3" id="KW-0813">Transport</keyword>
<name>A0A1M6STC1_9PROT</name>
<proteinExistence type="predicted"/>
<dbReference type="PRINTS" id="PR00946">
    <property type="entry name" value="HGSCAVENGER"/>
</dbReference>
<dbReference type="NCBIfam" id="TIGR00003">
    <property type="entry name" value="copper ion binding protein"/>
    <property type="match status" value="1"/>
</dbReference>
<evidence type="ECO:0000313" key="9">
    <source>
        <dbReference type="Proteomes" id="UP000184387"/>
    </source>
</evidence>
<dbReference type="InterPro" id="IPR017969">
    <property type="entry name" value="Heavy-metal-associated_CS"/>
</dbReference>
<dbReference type="EMBL" id="FQZF01000061">
    <property type="protein sequence ID" value="SHK47906.1"/>
    <property type="molecule type" value="Genomic_DNA"/>
</dbReference>
<dbReference type="SUPFAM" id="SSF55008">
    <property type="entry name" value="HMA, heavy metal-associated domain"/>
    <property type="match status" value="2"/>
</dbReference>
<protein>
    <submittedName>
        <fullName evidence="8">Copper ion binding protein</fullName>
    </submittedName>
</protein>
<evidence type="ECO:0000256" key="3">
    <source>
        <dbReference type="ARBA" id="ARBA00022796"/>
    </source>
</evidence>
<dbReference type="FunFam" id="3.30.70.100:FF:000005">
    <property type="entry name" value="Copper-exporting P-type ATPase A"/>
    <property type="match status" value="1"/>
</dbReference>
<feature type="non-terminal residue" evidence="8">
    <location>
        <position position="105"/>
    </location>
</feature>
<dbReference type="AlphaFoldDB" id="A0A1M6STC1"/>
<organism evidence="8 9">
    <name type="scientific">Muricoccus roseus</name>
    <dbReference type="NCBI Taxonomy" id="198092"/>
    <lineage>
        <taxon>Bacteria</taxon>
        <taxon>Pseudomonadati</taxon>
        <taxon>Pseudomonadota</taxon>
        <taxon>Alphaproteobacteria</taxon>
        <taxon>Acetobacterales</taxon>
        <taxon>Roseomonadaceae</taxon>
        <taxon>Muricoccus</taxon>
    </lineage>
</organism>
<evidence type="ECO:0000256" key="1">
    <source>
        <dbReference type="ARBA" id="ARBA00004127"/>
    </source>
</evidence>
<keyword evidence="2" id="KW-0479">Metal-binding</keyword>
<keyword evidence="5" id="KW-1278">Translocase</keyword>
<feature type="domain" description="HMA" evidence="7">
    <location>
        <begin position="85"/>
        <end position="105"/>
    </location>
</feature>
<keyword evidence="3" id="KW-0406">Ion transport</keyword>
<dbReference type="CDD" id="cd00371">
    <property type="entry name" value="HMA"/>
    <property type="match status" value="2"/>
</dbReference>
<accession>A0A1M6STC1</accession>
<dbReference type="Pfam" id="PF00403">
    <property type="entry name" value="HMA"/>
    <property type="match status" value="1"/>
</dbReference>
<dbReference type="GO" id="GO:0016020">
    <property type="term" value="C:membrane"/>
    <property type="evidence" value="ECO:0007669"/>
    <property type="project" value="TreeGrafter"/>
</dbReference>
<dbReference type="InterPro" id="IPR006121">
    <property type="entry name" value="HMA_dom"/>
</dbReference>
<evidence type="ECO:0000256" key="2">
    <source>
        <dbReference type="ARBA" id="ARBA00022723"/>
    </source>
</evidence>
<dbReference type="GO" id="GO:0043682">
    <property type="term" value="F:P-type divalent copper transporter activity"/>
    <property type="evidence" value="ECO:0007669"/>
    <property type="project" value="TreeGrafter"/>
</dbReference>
<dbReference type="Gene3D" id="3.30.70.100">
    <property type="match status" value="2"/>
</dbReference>
<dbReference type="PANTHER" id="PTHR43520">
    <property type="entry name" value="ATP7, ISOFORM B"/>
    <property type="match status" value="1"/>
</dbReference>
<dbReference type="GO" id="GO:0005507">
    <property type="term" value="F:copper ion binding"/>
    <property type="evidence" value="ECO:0007669"/>
    <property type="project" value="InterPro"/>
</dbReference>
<gene>
    <name evidence="8" type="ORF">SAMN02745194_05000</name>
</gene>
<dbReference type="PROSITE" id="PS50846">
    <property type="entry name" value="HMA_2"/>
    <property type="match status" value="2"/>
</dbReference>
<feature type="domain" description="HMA" evidence="7">
    <location>
        <begin position="18"/>
        <end position="83"/>
    </location>
</feature>
<evidence type="ECO:0000256" key="5">
    <source>
        <dbReference type="ARBA" id="ARBA00022967"/>
    </source>
</evidence>
<keyword evidence="4" id="KW-0460">Magnesium</keyword>
<dbReference type="Proteomes" id="UP000184387">
    <property type="component" value="Unassembled WGS sequence"/>
</dbReference>
<dbReference type="RefSeq" id="WP_277614062.1">
    <property type="nucleotide sequence ID" value="NZ_FQZF01000061.1"/>
</dbReference>
<dbReference type="GO" id="GO:0055070">
    <property type="term" value="P:copper ion homeostasis"/>
    <property type="evidence" value="ECO:0007669"/>
    <property type="project" value="TreeGrafter"/>
</dbReference>
<dbReference type="PANTHER" id="PTHR43520:SF8">
    <property type="entry name" value="P-TYPE CU(+) TRANSPORTER"/>
    <property type="match status" value="1"/>
</dbReference>
<sequence length="105" mass="10573">MDALTAEAGTAAMAGGGAEVDIGIEGMTCASCVGRVERVLKQVPGVSGVSVNLATERARVAFAGPPDTAAVARAVEEAGYDVPVSEFDLNVQGMTCASCVGRVER</sequence>
<reference evidence="8 9" key="1">
    <citation type="submission" date="2016-11" db="EMBL/GenBank/DDBJ databases">
        <authorList>
            <person name="Jaros S."/>
            <person name="Januszkiewicz K."/>
            <person name="Wedrychowicz H."/>
        </authorList>
    </citation>
    <scope>NUCLEOTIDE SEQUENCE [LARGE SCALE GENOMIC DNA]</scope>
    <source>
        <strain evidence="8 9">DSM 14916</strain>
    </source>
</reference>
<evidence type="ECO:0000313" key="8">
    <source>
        <dbReference type="EMBL" id="SHK47906.1"/>
    </source>
</evidence>
<keyword evidence="9" id="KW-1185">Reference proteome</keyword>
<dbReference type="InterPro" id="IPR036163">
    <property type="entry name" value="HMA_dom_sf"/>
</dbReference>
<dbReference type="InterPro" id="IPR001802">
    <property type="entry name" value="MerP/CopZ"/>
</dbReference>